<proteinExistence type="inferred from homology"/>
<dbReference type="PANTHER" id="PTHR13799">
    <property type="entry name" value="NGG1 INTERACTING FACTOR 3"/>
    <property type="match status" value="1"/>
</dbReference>
<evidence type="ECO:0000256" key="1">
    <source>
        <dbReference type="ARBA" id="ARBA00006964"/>
    </source>
</evidence>
<dbReference type="Gene3D" id="3.40.1390.30">
    <property type="entry name" value="NIF3 (NGG1p interacting factor 3)-like"/>
    <property type="match status" value="1"/>
</dbReference>
<keyword evidence="3 4" id="KW-0479">Metal-binding</keyword>
<reference evidence="6" key="1">
    <citation type="journal article" date="2019" name="Int. J. Syst. Evol. Microbiol.">
        <title>The Global Catalogue of Microorganisms (GCM) 10K type strain sequencing project: providing services to taxonomists for standard genome sequencing and annotation.</title>
        <authorList>
            <consortium name="The Broad Institute Genomics Platform"/>
            <consortium name="The Broad Institute Genome Sequencing Center for Infectious Disease"/>
            <person name="Wu L."/>
            <person name="Ma J."/>
        </authorList>
    </citation>
    <scope>NUCLEOTIDE SEQUENCE [LARGE SCALE GENOMIC DNA]</scope>
    <source>
        <strain evidence="6">JCM 17250</strain>
    </source>
</reference>
<evidence type="ECO:0000256" key="3">
    <source>
        <dbReference type="ARBA" id="ARBA00022723"/>
    </source>
</evidence>
<evidence type="ECO:0000256" key="4">
    <source>
        <dbReference type="PIRNR" id="PIRNR037489"/>
    </source>
</evidence>
<comment type="caution">
    <text evidence="5">The sequence shown here is derived from an EMBL/GenBank/DDBJ whole genome shotgun (WGS) entry which is preliminary data.</text>
</comment>
<dbReference type="NCBIfam" id="TIGR00486">
    <property type="entry name" value="YbgI_SA1388"/>
    <property type="match status" value="1"/>
</dbReference>
<accession>A0ABP7W168</accession>
<name>A0ABP7W168_9BACI</name>
<dbReference type="Proteomes" id="UP001501734">
    <property type="component" value="Unassembled WGS sequence"/>
</dbReference>
<evidence type="ECO:0000313" key="6">
    <source>
        <dbReference type="Proteomes" id="UP001501734"/>
    </source>
</evidence>
<evidence type="ECO:0000256" key="2">
    <source>
        <dbReference type="ARBA" id="ARBA00022112"/>
    </source>
</evidence>
<protein>
    <recommendedName>
        <fullName evidence="2 4">GTP cyclohydrolase 1 type 2 homolog</fullName>
    </recommendedName>
</protein>
<dbReference type="InterPro" id="IPR017221">
    <property type="entry name" value="DUF34/NIF3_bac"/>
</dbReference>
<comment type="similarity">
    <text evidence="1 4">Belongs to the GTP cyclohydrolase I type 2/NIF3 family.</text>
</comment>
<dbReference type="Pfam" id="PF01784">
    <property type="entry name" value="DUF34_NIF3"/>
    <property type="match status" value="1"/>
</dbReference>
<keyword evidence="6" id="KW-1185">Reference proteome</keyword>
<dbReference type="SUPFAM" id="SSF102705">
    <property type="entry name" value="NIF3 (NGG1p interacting factor 3)-like"/>
    <property type="match status" value="1"/>
</dbReference>
<dbReference type="EMBL" id="BAABDL010000135">
    <property type="protein sequence ID" value="GAA4078819.1"/>
    <property type="molecule type" value="Genomic_DNA"/>
</dbReference>
<dbReference type="InterPro" id="IPR002678">
    <property type="entry name" value="DUF34/NIF3"/>
</dbReference>
<evidence type="ECO:0000313" key="5">
    <source>
        <dbReference type="EMBL" id="GAA4078819.1"/>
    </source>
</evidence>
<dbReference type="PIRSF" id="PIRSF037489">
    <property type="entry name" value="UCP037489_NIF3_YqfO"/>
    <property type="match status" value="1"/>
</dbReference>
<dbReference type="PANTHER" id="PTHR13799:SF14">
    <property type="entry name" value="GTP CYCLOHYDROLASE 1 TYPE 2 HOMOLOG"/>
    <property type="match status" value="1"/>
</dbReference>
<dbReference type="InterPro" id="IPR015867">
    <property type="entry name" value="N-reg_PII/ATP_PRibTrfase_C"/>
</dbReference>
<dbReference type="InterPro" id="IPR036069">
    <property type="entry name" value="DUF34/NIF3_sf"/>
</dbReference>
<dbReference type="Gene3D" id="3.30.70.120">
    <property type="match status" value="1"/>
</dbReference>
<gene>
    <name evidence="5" type="ORF">GCM10022410_23980</name>
</gene>
<dbReference type="RefSeq" id="WP_344913547.1">
    <property type="nucleotide sequence ID" value="NZ_BAABDL010000135.1"/>
</dbReference>
<sequence length="370" mass="41440">MTKQITIGKVIEQFEEWVPRKLASEWDNVGLQVGSLSKPVANIFVTLDVTEEVIEEALESGANLIISHHPLIFRPLKQINYHDPKGKIIQKLIKHDLTVYSAHTNLDVTFGGVNDLLAEKLGLQETKILVPEKEEHFYKLYVYVPETHVDQVDQALTKVGVGQLGDYEQCSFRVKGTGTFRPMDNASPYLGESNKREYVDEVKLEYLMHQSLRTKAIEAIIKSHPYEEPAYDLIKLENNGIQYGLGRVGTLEEAISLKQLAINLKEIFQLEGLRVSGALENQVKKVAILGGSGEKYYPYAKRMGADVFITGDVSFHFAQDAEASGLSIIDPGHHIEQIMVEAVAAYLRGKVDASIQVIETKISTEPFQFL</sequence>
<organism evidence="5 6">
    <name type="scientific">Amphibacillus indicireducens</name>
    <dbReference type="NCBI Taxonomy" id="1076330"/>
    <lineage>
        <taxon>Bacteria</taxon>
        <taxon>Bacillati</taxon>
        <taxon>Bacillota</taxon>
        <taxon>Bacilli</taxon>
        <taxon>Bacillales</taxon>
        <taxon>Bacillaceae</taxon>
        <taxon>Amphibacillus</taxon>
    </lineage>
</organism>